<feature type="binding site" evidence="17">
    <location>
        <position position="292"/>
    </location>
    <ligand>
        <name>(6S)-NADPHX</name>
        <dbReference type="ChEBI" id="CHEBI:64076"/>
    </ligand>
</feature>
<feature type="binding site" evidence="18">
    <location>
        <position position="58"/>
    </location>
    <ligand>
        <name>K(+)</name>
        <dbReference type="ChEBI" id="CHEBI:29103"/>
    </ligand>
</feature>
<evidence type="ECO:0000256" key="9">
    <source>
        <dbReference type="ARBA" id="ARBA00022958"/>
    </source>
</evidence>
<dbReference type="PANTHER" id="PTHR12592:SF0">
    <property type="entry name" value="ATP-DEPENDENT (S)-NAD(P)H-HYDRATE DEHYDRATASE"/>
    <property type="match status" value="1"/>
</dbReference>
<dbReference type="InterPro" id="IPR004443">
    <property type="entry name" value="YjeF_N_dom"/>
</dbReference>
<comment type="cofactor">
    <cofactor evidence="17">
        <name>Mg(2+)</name>
        <dbReference type="ChEBI" id="CHEBI:18420"/>
    </cofactor>
</comment>
<reference evidence="23" key="1">
    <citation type="submission" date="2015-02" db="EMBL/GenBank/DDBJ databases">
        <authorList>
            <person name="Lima A.O."/>
            <person name="Cabral A."/>
            <person name="Porto L.M."/>
            <person name="Silva M.A."/>
        </authorList>
    </citation>
    <scope>NUCLEOTIDE SEQUENCE [LARGE SCALE GENOMIC DNA]</scope>
    <source>
        <strain evidence="23">LAMA 915</strain>
    </source>
</reference>
<keyword evidence="13" id="KW-0511">Multifunctional enzyme</keyword>
<comment type="function">
    <text evidence="14 19">Bifunctional enzyme that catalyzes the epimerization of the S- and R-forms of NAD(P)HX and the dehydration of the S-form of NAD(P)HX at the expense of ADP, which is converted to AMP. This allows the repair of both epimers of NAD(P)HX, a damaged form of NAD(P)H that is a result of enzymatic or heat-dependent hydration.</text>
</comment>
<feature type="binding site" evidence="18">
    <location>
        <begin position="117"/>
        <end position="123"/>
    </location>
    <ligand>
        <name>(6S)-NADPHX</name>
        <dbReference type="ChEBI" id="CHEBI:64076"/>
    </ligand>
</feature>
<keyword evidence="10 17" id="KW-0520">NAD</keyword>
<dbReference type="EMBL" id="JYNE01000027">
    <property type="protein sequence ID" value="KNH01231.1"/>
    <property type="molecule type" value="Genomic_DNA"/>
</dbReference>
<comment type="similarity">
    <text evidence="18">Belongs to the NnrE/AIBP family.</text>
</comment>
<evidence type="ECO:0000256" key="3">
    <source>
        <dbReference type="ARBA" id="ARBA00006001"/>
    </source>
</evidence>
<dbReference type="HAMAP" id="MF_01965">
    <property type="entry name" value="NADHX_dehydratase"/>
    <property type="match status" value="1"/>
</dbReference>
<dbReference type="InterPro" id="IPR000631">
    <property type="entry name" value="CARKD"/>
</dbReference>
<dbReference type="Pfam" id="PF03853">
    <property type="entry name" value="YjeF_N"/>
    <property type="match status" value="1"/>
</dbReference>
<dbReference type="STRING" id="1306953.J121_2249"/>
<feature type="binding site" evidence="17">
    <location>
        <begin position="377"/>
        <end position="381"/>
    </location>
    <ligand>
        <name>AMP</name>
        <dbReference type="ChEBI" id="CHEBI:456215"/>
    </ligand>
</feature>
<protein>
    <recommendedName>
        <fullName evidence="19">Bifunctional NAD(P)H-hydrate repair enzyme</fullName>
    </recommendedName>
    <alternativeName>
        <fullName evidence="19">Nicotinamide nucleotide repair protein</fullName>
    </alternativeName>
    <domain>
        <recommendedName>
            <fullName evidence="19">ADP-dependent (S)-NAD(P)H-hydrate dehydratase</fullName>
            <ecNumber evidence="19">4.2.1.136</ecNumber>
        </recommendedName>
        <alternativeName>
            <fullName evidence="19">ADP-dependent NAD(P)HX dehydratase</fullName>
        </alternativeName>
    </domain>
    <domain>
        <recommendedName>
            <fullName evidence="19">NAD(P)H-hydrate epimerase</fullName>
            <ecNumber evidence="19">5.1.99.6</ecNumber>
        </recommendedName>
    </domain>
</protein>
<evidence type="ECO:0000256" key="10">
    <source>
        <dbReference type="ARBA" id="ARBA00023027"/>
    </source>
</evidence>
<comment type="cofactor">
    <cofactor evidence="18 19">
        <name>K(+)</name>
        <dbReference type="ChEBI" id="CHEBI:29103"/>
    </cofactor>
    <text evidence="18 19">Binds 1 potassium ion per subunit.</text>
</comment>
<comment type="catalytic activity">
    <reaction evidence="2 18 19">
        <text>(6R)-NADPHX = (6S)-NADPHX</text>
        <dbReference type="Rhea" id="RHEA:32227"/>
        <dbReference type="ChEBI" id="CHEBI:64076"/>
        <dbReference type="ChEBI" id="CHEBI:64077"/>
        <dbReference type="EC" id="5.1.99.6"/>
    </reaction>
</comment>
<feature type="binding site" evidence="17">
    <location>
        <position position="237"/>
    </location>
    <ligand>
        <name>(6S)-NADPHX</name>
        <dbReference type="ChEBI" id="CHEBI:64076"/>
    </ligand>
</feature>
<feature type="domain" description="YjeF N-terminal" evidence="21">
    <location>
        <begin position="11"/>
        <end position="203"/>
    </location>
</feature>
<comment type="similarity">
    <text evidence="4 19">In the C-terminal section; belongs to the NnrD/CARKD family.</text>
</comment>
<evidence type="ECO:0000256" key="8">
    <source>
        <dbReference type="ARBA" id="ARBA00022857"/>
    </source>
</evidence>
<keyword evidence="11 18" id="KW-0413">Isomerase</keyword>
<evidence type="ECO:0000256" key="12">
    <source>
        <dbReference type="ARBA" id="ARBA00023239"/>
    </source>
</evidence>
<dbReference type="PIRSF" id="PIRSF017184">
    <property type="entry name" value="Nnr"/>
    <property type="match status" value="1"/>
</dbReference>
<evidence type="ECO:0000256" key="16">
    <source>
        <dbReference type="ARBA" id="ARBA00049209"/>
    </source>
</evidence>
<dbReference type="GO" id="GO:0110051">
    <property type="term" value="P:metabolite repair"/>
    <property type="evidence" value="ECO:0007669"/>
    <property type="project" value="TreeGrafter"/>
</dbReference>
<evidence type="ECO:0000259" key="21">
    <source>
        <dbReference type="PROSITE" id="PS51385"/>
    </source>
</evidence>
<evidence type="ECO:0000256" key="11">
    <source>
        <dbReference type="ARBA" id="ARBA00023235"/>
    </source>
</evidence>
<evidence type="ECO:0000256" key="14">
    <source>
        <dbReference type="ARBA" id="ARBA00025153"/>
    </source>
</evidence>
<comment type="caution">
    <text evidence="22">The sequence shown here is derived from an EMBL/GenBank/DDBJ whole genome shotgun (WGS) entry which is preliminary data.</text>
</comment>
<keyword evidence="8 17" id="KW-0521">NADP</keyword>
<dbReference type="GO" id="GO:0046872">
    <property type="term" value="F:metal ion binding"/>
    <property type="evidence" value="ECO:0007669"/>
    <property type="project" value="UniProtKB-UniRule"/>
</dbReference>
<feature type="domain" description="YjeF C-terminal" evidence="20">
    <location>
        <begin position="204"/>
        <end position="460"/>
    </location>
</feature>
<dbReference type="GO" id="GO:0005524">
    <property type="term" value="F:ATP binding"/>
    <property type="evidence" value="ECO:0007669"/>
    <property type="project" value="UniProtKB-UniRule"/>
</dbReference>
<evidence type="ECO:0000256" key="6">
    <source>
        <dbReference type="ARBA" id="ARBA00022741"/>
    </source>
</evidence>
<dbReference type="EC" id="5.1.99.6" evidence="19"/>
<dbReference type="PROSITE" id="PS51383">
    <property type="entry name" value="YJEF_C_3"/>
    <property type="match status" value="1"/>
</dbReference>
<feature type="binding site" evidence="18">
    <location>
        <begin position="57"/>
        <end position="61"/>
    </location>
    <ligand>
        <name>(6S)-NADPHX</name>
        <dbReference type="ChEBI" id="CHEBI:64076"/>
    </ligand>
</feature>
<comment type="catalytic activity">
    <reaction evidence="1 18 19">
        <text>(6R)-NADHX = (6S)-NADHX</text>
        <dbReference type="Rhea" id="RHEA:32215"/>
        <dbReference type="ChEBI" id="CHEBI:64074"/>
        <dbReference type="ChEBI" id="CHEBI:64075"/>
        <dbReference type="EC" id="5.1.99.6"/>
    </reaction>
</comment>
<organism evidence="22 23">
    <name type="scientific">Qipengyuania citrea LAMA 915</name>
    <dbReference type="NCBI Taxonomy" id="1306953"/>
    <lineage>
        <taxon>Bacteria</taxon>
        <taxon>Pseudomonadati</taxon>
        <taxon>Pseudomonadota</taxon>
        <taxon>Alphaproteobacteria</taxon>
        <taxon>Sphingomonadales</taxon>
        <taxon>Erythrobacteraceae</taxon>
        <taxon>Qipengyuania</taxon>
    </lineage>
</organism>
<comment type="similarity">
    <text evidence="17">Belongs to the NnrD/CARKD family.</text>
</comment>
<comment type="caution">
    <text evidence="18">Lacks conserved residue(s) required for the propagation of feature annotation.</text>
</comment>
<evidence type="ECO:0000256" key="13">
    <source>
        <dbReference type="ARBA" id="ARBA00023268"/>
    </source>
</evidence>
<keyword evidence="7 17" id="KW-0067">ATP-binding</keyword>
<comment type="similarity">
    <text evidence="3 19">In the N-terminal section; belongs to the NnrE/AIBP family.</text>
</comment>
<dbReference type="GO" id="GO:0046496">
    <property type="term" value="P:nicotinamide nucleotide metabolic process"/>
    <property type="evidence" value="ECO:0007669"/>
    <property type="project" value="UniProtKB-UniRule"/>
</dbReference>
<dbReference type="Pfam" id="PF01256">
    <property type="entry name" value="Carb_kinase"/>
    <property type="match status" value="1"/>
</dbReference>
<dbReference type="PATRIC" id="fig|1306953.7.peg.2326"/>
<evidence type="ECO:0000256" key="4">
    <source>
        <dbReference type="ARBA" id="ARBA00009524"/>
    </source>
</evidence>
<feature type="binding site" evidence="17">
    <location>
        <position position="341"/>
    </location>
    <ligand>
        <name>(6S)-NADPHX</name>
        <dbReference type="ChEBI" id="CHEBI:64076"/>
    </ligand>
</feature>
<dbReference type="NCBIfam" id="TIGR00197">
    <property type="entry name" value="yjeF_nterm"/>
    <property type="match status" value="1"/>
</dbReference>
<comment type="function">
    <text evidence="18">Catalyzes the epimerization of the S- and R-forms of NAD(P)HX, a damaged form of NAD(P)H that is a result of enzymatic or heat-dependent hydration. This is a prerequisite for the S-specific NAD(P)H-hydrate dehydratase to allow the repair of both epimers of NAD(P)HX.</text>
</comment>
<dbReference type="Proteomes" id="UP000037446">
    <property type="component" value="Unassembled WGS sequence"/>
</dbReference>
<dbReference type="HAMAP" id="MF_01966">
    <property type="entry name" value="NADHX_epimerase"/>
    <property type="match status" value="1"/>
</dbReference>
<dbReference type="Gene3D" id="3.40.50.10260">
    <property type="entry name" value="YjeF N-terminal domain"/>
    <property type="match status" value="1"/>
</dbReference>
<feature type="binding site" evidence="18">
    <location>
        <position position="149"/>
    </location>
    <ligand>
        <name>K(+)</name>
        <dbReference type="ChEBI" id="CHEBI:29103"/>
    </ligand>
</feature>
<keyword evidence="6 17" id="KW-0547">Nucleotide-binding</keyword>
<comment type="function">
    <text evidence="17">Catalyzes the dehydration of the S-form of NAD(P)HX at the expense of ADP, which is converted to AMP. Together with NAD(P)HX epimerase, which catalyzes the epimerization of the S- and R-forms, the enzyme allows the repair of both epimers of NAD(P)HX, a damaged form of NAD(P)H that is a result of enzymatic or heat-dependent hydration.</text>
</comment>
<gene>
    <name evidence="18" type="primary">nnrE</name>
    <name evidence="17" type="synonym">nnrD</name>
    <name evidence="22" type="ORF">J121_2249</name>
</gene>
<evidence type="ECO:0000256" key="15">
    <source>
        <dbReference type="ARBA" id="ARBA00048238"/>
    </source>
</evidence>
<dbReference type="AlphaFoldDB" id="A0A0L1KBC6"/>
<proteinExistence type="inferred from homology"/>
<dbReference type="GO" id="GO:0052856">
    <property type="term" value="F:NAD(P)HX epimerase activity"/>
    <property type="evidence" value="ECO:0007669"/>
    <property type="project" value="UniProtKB-UniRule"/>
</dbReference>
<dbReference type="InterPro" id="IPR036652">
    <property type="entry name" value="YjeF_N_dom_sf"/>
</dbReference>
<dbReference type="EC" id="4.2.1.136" evidence="19"/>
<dbReference type="GO" id="GO:0052855">
    <property type="term" value="F:ADP-dependent NAD(P)H-hydrate dehydratase activity"/>
    <property type="evidence" value="ECO:0007669"/>
    <property type="project" value="UniProtKB-UniRule"/>
</dbReference>
<dbReference type="SUPFAM" id="SSF64153">
    <property type="entry name" value="YjeF N-terminal domain-like"/>
    <property type="match status" value="1"/>
</dbReference>
<evidence type="ECO:0000256" key="19">
    <source>
        <dbReference type="PIRNR" id="PIRNR017184"/>
    </source>
</evidence>
<evidence type="ECO:0000256" key="1">
    <source>
        <dbReference type="ARBA" id="ARBA00000013"/>
    </source>
</evidence>
<feature type="binding site" evidence="17">
    <location>
        <position position="405"/>
    </location>
    <ligand>
        <name>AMP</name>
        <dbReference type="ChEBI" id="CHEBI:456215"/>
    </ligand>
</feature>
<evidence type="ECO:0000256" key="7">
    <source>
        <dbReference type="ARBA" id="ARBA00022840"/>
    </source>
</evidence>
<keyword evidence="5 18" id="KW-0479">Metal-binding</keyword>
<dbReference type="InterPro" id="IPR030677">
    <property type="entry name" value="Nnr"/>
</dbReference>
<evidence type="ECO:0000256" key="2">
    <source>
        <dbReference type="ARBA" id="ARBA00000909"/>
    </source>
</evidence>
<dbReference type="CDD" id="cd01171">
    <property type="entry name" value="YXKO-related"/>
    <property type="match status" value="1"/>
</dbReference>
<dbReference type="SUPFAM" id="SSF53613">
    <property type="entry name" value="Ribokinase-like"/>
    <property type="match status" value="1"/>
</dbReference>
<feature type="binding site" evidence="18">
    <location>
        <position position="113"/>
    </location>
    <ligand>
        <name>K(+)</name>
        <dbReference type="ChEBI" id="CHEBI:29103"/>
    </ligand>
</feature>
<accession>A0A0L1KBC6</accession>
<dbReference type="Gene3D" id="3.40.1190.20">
    <property type="match status" value="1"/>
</dbReference>
<evidence type="ECO:0000259" key="20">
    <source>
        <dbReference type="PROSITE" id="PS51383"/>
    </source>
</evidence>
<evidence type="ECO:0000313" key="23">
    <source>
        <dbReference type="Proteomes" id="UP000037446"/>
    </source>
</evidence>
<evidence type="ECO:0000256" key="5">
    <source>
        <dbReference type="ARBA" id="ARBA00022723"/>
    </source>
</evidence>
<evidence type="ECO:0000256" key="17">
    <source>
        <dbReference type="HAMAP-Rule" id="MF_01965"/>
    </source>
</evidence>
<keyword evidence="12 17" id="KW-0456">Lyase</keyword>
<evidence type="ECO:0000313" key="22">
    <source>
        <dbReference type="EMBL" id="KNH01231.1"/>
    </source>
</evidence>
<name>A0A0L1KBC6_9SPHN</name>
<dbReference type="InterPro" id="IPR029056">
    <property type="entry name" value="Ribokinase-like"/>
</dbReference>
<feature type="binding site" evidence="17">
    <location>
        <position position="406"/>
    </location>
    <ligand>
        <name>(6S)-NADPHX</name>
        <dbReference type="ChEBI" id="CHEBI:64076"/>
    </ligand>
</feature>
<evidence type="ECO:0000256" key="18">
    <source>
        <dbReference type="HAMAP-Rule" id="MF_01966"/>
    </source>
</evidence>
<feature type="binding site" evidence="18">
    <location>
        <position position="146"/>
    </location>
    <ligand>
        <name>(6S)-NADPHX</name>
        <dbReference type="ChEBI" id="CHEBI:64076"/>
    </ligand>
</feature>
<comment type="catalytic activity">
    <reaction evidence="15 17 19">
        <text>(6S)-NADHX + ADP = AMP + phosphate + NADH + H(+)</text>
        <dbReference type="Rhea" id="RHEA:32223"/>
        <dbReference type="ChEBI" id="CHEBI:15378"/>
        <dbReference type="ChEBI" id="CHEBI:43474"/>
        <dbReference type="ChEBI" id="CHEBI:57945"/>
        <dbReference type="ChEBI" id="CHEBI:64074"/>
        <dbReference type="ChEBI" id="CHEBI:456215"/>
        <dbReference type="ChEBI" id="CHEBI:456216"/>
        <dbReference type="EC" id="4.2.1.136"/>
    </reaction>
</comment>
<comment type="catalytic activity">
    <reaction evidence="16 17 19">
        <text>(6S)-NADPHX + ADP = AMP + phosphate + NADPH + H(+)</text>
        <dbReference type="Rhea" id="RHEA:32235"/>
        <dbReference type="ChEBI" id="CHEBI:15378"/>
        <dbReference type="ChEBI" id="CHEBI:43474"/>
        <dbReference type="ChEBI" id="CHEBI:57783"/>
        <dbReference type="ChEBI" id="CHEBI:64076"/>
        <dbReference type="ChEBI" id="CHEBI:456215"/>
        <dbReference type="ChEBI" id="CHEBI:456216"/>
        <dbReference type="EC" id="4.2.1.136"/>
    </reaction>
</comment>
<keyword evidence="9 18" id="KW-0630">Potassium</keyword>
<sequence length="461" mass="47830">MSEPVLTVEQMRAAERAAVDAGTSEWELMQRAGRGAALWVMRAAAGRGVTVLCGPGNNGGDGYVIAQCLLGAGYAVEVIAPREPSSTAARTARAHYKGPVSEAARLQHPVVVDCLFGYGLSRAVEGPFAELLEELEANDCYRIAIDVPSAVESDSGRVLGPLPRYDLTLALGAWKQAHALMPSVARMGVLRRVPIGIETGGGTAAFAAPPQLGAPAADAHKYRRGLFAIVAGAMPGAPLLSSEAAMRAGAGYVKLLSEHAHPDAPAELVIEQGDFAEAIADERIAALLVGPGLGRDGAARSRLAAVLGRGLPAVLDADALHLLDAKLLAEADASKLCVTPHEGELAALCEAFGVTAECKLDRARRLHDVTGMTVLAKGADTILVAGGMTSFFPRGSSWLSVAGTGDVLAGIFAARLAVHGNTRRAGEEAVWLHHEAARRAGPAFTAGELARAVRTAMETFL</sequence>
<dbReference type="PROSITE" id="PS51385">
    <property type="entry name" value="YJEF_N"/>
    <property type="match status" value="1"/>
</dbReference>
<comment type="subunit">
    <text evidence="17">Homotetramer.</text>
</comment>
<dbReference type="PANTHER" id="PTHR12592">
    <property type="entry name" value="ATP-DEPENDENT (S)-NAD(P)H-HYDRATE DEHYDRATASE FAMILY MEMBER"/>
    <property type="match status" value="1"/>
</dbReference>
<dbReference type="RefSeq" id="WP_050601189.1">
    <property type="nucleotide sequence ID" value="NZ_JYNE01000027.1"/>
</dbReference>